<evidence type="ECO:0000313" key="2">
    <source>
        <dbReference type="Proteomes" id="UP000554482"/>
    </source>
</evidence>
<gene>
    <name evidence="1" type="ORF">FRX31_029130</name>
</gene>
<accession>A0A7J6V834</accession>
<dbReference type="Proteomes" id="UP000554482">
    <property type="component" value="Unassembled WGS sequence"/>
</dbReference>
<dbReference type="EMBL" id="JABWDY010036336">
    <property type="protein sequence ID" value="KAF5181279.1"/>
    <property type="molecule type" value="Genomic_DNA"/>
</dbReference>
<evidence type="ECO:0000313" key="1">
    <source>
        <dbReference type="EMBL" id="KAF5181279.1"/>
    </source>
</evidence>
<name>A0A7J6V834_THATH</name>
<comment type="caution">
    <text evidence="1">The sequence shown here is derived from an EMBL/GenBank/DDBJ whole genome shotgun (WGS) entry which is preliminary data.</text>
</comment>
<protein>
    <submittedName>
        <fullName evidence="1">Uncharacterized protein</fullName>
    </submittedName>
</protein>
<reference evidence="1 2" key="1">
    <citation type="submission" date="2020-06" db="EMBL/GenBank/DDBJ databases">
        <title>Transcriptomic and genomic resources for Thalictrum thalictroides and T. hernandezii: Facilitating candidate gene discovery in an emerging model plant lineage.</title>
        <authorList>
            <person name="Arias T."/>
            <person name="Riano-Pachon D.M."/>
            <person name="Di Stilio V.S."/>
        </authorList>
    </citation>
    <scope>NUCLEOTIDE SEQUENCE [LARGE SCALE GENOMIC DNA]</scope>
    <source>
        <strain evidence="2">cv. WT478/WT964</strain>
        <tissue evidence="1">Leaves</tissue>
    </source>
</reference>
<proteinExistence type="predicted"/>
<sequence length="74" mass="9041">MLKLYTLDIIVDLLGVWPLKTENALMAKVWNFLPYVVPWVEWKHRNEKMKQEGKGLIWFWCGNWTGRRRYRSET</sequence>
<dbReference type="AlphaFoldDB" id="A0A7J6V834"/>
<keyword evidence="2" id="KW-1185">Reference proteome</keyword>
<organism evidence="1 2">
    <name type="scientific">Thalictrum thalictroides</name>
    <name type="common">Rue-anemone</name>
    <name type="synonym">Anemone thalictroides</name>
    <dbReference type="NCBI Taxonomy" id="46969"/>
    <lineage>
        <taxon>Eukaryota</taxon>
        <taxon>Viridiplantae</taxon>
        <taxon>Streptophyta</taxon>
        <taxon>Embryophyta</taxon>
        <taxon>Tracheophyta</taxon>
        <taxon>Spermatophyta</taxon>
        <taxon>Magnoliopsida</taxon>
        <taxon>Ranunculales</taxon>
        <taxon>Ranunculaceae</taxon>
        <taxon>Thalictroideae</taxon>
        <taxon>Thalictrum</taxon>
    </lineage>
</organism>